<evidence type="ECO:0000313" key="8">
    <source>
        <dbReference type="Proteomes" id="UP000077671"/>
    </source>
</evidence>
<feature type="region of interest" description="Disordered" evidence="3">
    <location>
        <begin position="108"/>
        <end position="138"/>
    </location>
</feature>
<dbReference type="Pfam" id="PF00085">
    <property type="entry name" value="Thioredoxin"/>
    <property type="match status" value="1"/>
</dbReference>
<keyword evidence="9" id="KW-1185">Reference proteome</keyword>
<evidence type="ECO:0000256" key="3">
    <source>
        <dbReference type="SAM" id="MobiDB-lite"/>
    </source>
</evidence>
<keyword evidence="2" id="KW-1015">Disulfide bond</keyword>
<evidence type="ECO:0000313" key="7">
    <source>
        <dbReference type="EMBL" id="KAE8263668.1"/>
    </source>
</evidence>
<organism evidence="7 8">
    <name type="scientific">Tilletia caries</name>
    <name type="common">wheat bunt fungus</name>
    <dbReference type="NCBI Taxonomy" id="13290"/>
    <lineage>
        <taxon>Eukaryota</taxon>
        <taxon>Fungi</taxon>
        <taxon>Dikarya</taxon>
        <taxon>Basidiomycota</taxon>
        <taxon>Ustilaginomycotina</taxon>
        <taxon>Exobasidiomycetes</taxon>
        <taxon>Tilletiales</taxon>
        <taxon>Tilletiaceae</taxon>
        <taxon>Tilletia</taxon>
    </lineage>
</organism>
<gene>
    <name evidence="7" type="ORF">A4X03_0g1514</name>
    <name evidence="6" type="ORF">JKIAZH3_G5042</name>
</gene>
<reference evidence="7" key="2">
    <citation type="journal article" date="2019" name="IMA Fungus">
        <title>Genome sequencing and comparison of five Tilletia species to identify candidate genes for the detection of regulated species infecting wheat.</title>
        <authorList>
            <person name="Nguyen H.D.T."/>
            <person name="Sultana T."/>
            <person name="Kesanakurti P."/>
            <person name="Hambleton S."/>
        </authorList>
    </citation>
    <scope>NUCLEOTIDE SEQUENCE</scope>
    <source>
        <strain evidence="7">DAOMC 238032</strain>
    </source>
</reference>
<evidence type="ECO:0000256" key="4">
    <source>
        <dbReference type="SAM" id="Phobius"/>
    </source>
</evidence>
<keyword evidence="4" id="KW-0472">Membrane</keyword>
<feature type="compositionally biased region" description="Gly residues" evidence="3">
    <location>
        <begin position="112"/>
        <end position="124"/>
    </location>
</feature>
<dbReference type="SUPFAM" id="SSF52833">
    <property type="entry name" value="Thioredoxin-like"/>
    <property type="match status" value="1"/>
</dbReference>
<evidence type="ECO:0000256" key="1">
    <source>
        <dbReference type="ARBA" id="ARBA00020570"/>
    </source>
</evidence>
<dbReference type="Proteomes" id="UP000836402">
    <property type="component" value="Unassembled WGS sequence"/>
</dbReference>
<evidence type="ECO:0000313" key="9">
    <source>
        <dbReference type="Proteomes" id="UP000836402"/>
    </source>
</evidence>
<reference evidence="7" key="1">
    <citation type="submission" date="2016-04" db="EMBL/GenBank/DDBJ databases">
        <authorList>
            <person name="Nguyen H.D."/>
            <person name="Kesanakurti P."/>
            <person name="Cullis J."/>
            <person name="Levesque C.A."/>
            <person name="Hambleton S."/>
        </authorList>
    </citation>
    <scope>NUCLEOTIDE SEQUENCE</scope>
    <source>
        <strain evidence="7">DAOMC 238032</strain>
    </source>
</reference>
<accession>A0A177UJZ1</accession>
<dbReference type="PROSITE" id="PS51352">
    <property type="entry name" value="THIOREDOXIN_2"/>
    <property type="match status" value="1"/>
</dbReference>
<protein>
    <recommendedName>
        <fullName evidence="1">Thioredoxin</fullName>
    </recommendedName>
</protein>
<dbReference type="PRINTS" id="PR00421">
    <property type="entry name" value="THIOREDOXIN"/>
</dbReference>
<name>A0A177UJZ1_9BASI</name>
<dbReference type="EMBL" id="CAJHJG010005107">
    <property type="protein sequence ID" value="CAD6947597.1"/>
    <property type="molecule type" value="Genomic_DNA"/>
</dbReference>
<dbReference type="Proteomes" id="UP000077671">
    <property type="component" value="Unassembled WGS sequence"/>
</dbReference>
<feature type="transmembrane region" description="Helical" evidence="4">
    <location>
        <begin position="147"/>
        <end position="165"/>
    </location>
</feature>
<keyword evidence="4" id="KW-1133">Transmembrane helix</keyword>
<feature type="domain" description="Thioredoxin" evidence="5">
    <location>
        <begin position="2"/>
        <end position="107"/>
    </location>
</feature>
<dbReference type="CDD" id="cd02947">
    <property type="entry name" value="TRX_family"/>
    <property type="match status" value="1"/>
</dbReference>
<dbReference type="InterPro" id="IPR017937">
    <property type="entry name" value="Thioredoxin_CS"/>
</dbReference>
<dbReference type="EMBL" id="LWDD02000124">
    <property type="protein sequence ID" value="KAE8263668.1"/>
    <property type="molecule type" value="Genomic_DNA"/>
</dbReference>
<sequence length="168" mass="17616">MPKEIQSAAEFDRELGSAGSKLVVVDFHATWCGPCHAIAPTFASLSTKHASGAVFLKVDVDNVKEIAQRYSIRAMPTFIFIKNRSVIETIKGADPSKLSSTVQKHASASAGSFGGSGSTLGGGSSSSTPRATGGNNVHGLGDRNIKLETVLPIVLLGAYLFYILYGSK</sequence>
<dbReference type="InterPro" id="IPR036249">
    <property type="entry name" value="Thioredoxin-like_sf"/>
</dbReference>
<reference evidence="6" key="3">
    <citation type="submission" date="2020-10" db="EMBL/GenBank/DDBJ databases">
        <authorList>
            <person name="Sedaghatjoo S."/>
        </authorList>
    </citation>
    <scope>NUCLEOTIDE SEQUENCE</scope>
    <source>
        <strain evidence="6">AZH3</strain>
    </source>
</reference>
<evidence type="ECO:0000313" key="6">
    <source>
        <dbReference type="EMBL" id="CAD6947597.1"/>
    </source>
</evidence>
<dbReference type="FunFam" id="3.40.30.10:FF:000245">
    <property type="entry name" value="Thioredoxin"/>
    <property type="match status" value="1"/>
</dbReference>
<dbReference type="InterPro" id="IPR013766">
    <property type="entry name" value="Thioredoxin_domain"/>
</dbReference>
<evidence type="ECO:0000259" key="5">
    <source>
        <dbReference type="PROSITE" id="PS51352"/>
    </source>
</evidence>
<proteinExistence type="predicted"/>
<evidence type="ECO:0000256" key="2">
    <source>
        <dbReference type="ARBA" id="ARBA00023157"/>
    </source>
</evidence>
<comment type="caution">
    <text evidence="7">The sequence shown here is derived from an EMBL/GenBank/DDBJ whole genome shotgun (WGS) entry which is preliminary data.</text>
</comment>
<keyword evidence="4" id="KW-0812">Transmembrane</keyword>
<dbReference type="PANTHER" id="PTHR46115">
    <property type="entry name" value="THIOREDOXIN-LIKE PROTEIN 1"/>
    <property type="match status" value="1"/>
</dbReference>
<dbReference type="AlphaFoldDB" id="A0A177UJZ1"/>
<dbReference type="Gene3D" id="3.40.30.10">
    <property type="entry name" value="Glutaredoxin"/>
    <property type="match status" value="1"/>
</dbReference>
<dbReference type="PROSITE" id="PS00194">
    <property type="entry name" value="THIOREDOXIN_1"/>
    <property type="match status" value="1"/>
</dbReference>